<dbReference type="EMBL" id="LR828261">
    <property type="protein sequence ID" value="CAD0313543.1"/>
    <property type="molecule type" value="Genomic_DNA"/>
</dbReference>
<gene>
    <name evidence="1" type="ORF">CFBP2533_11700</name>
</gene>
<dbReference type="AlphaFoldDB" id="A0A6V7CDE2"/>
<accession>A0A6V7CDE2</accession>
<proteinExistence type="predicted"/>
<reference evidence="1" key="1">
    <citation type="submission" date="2020-07" db="EMBL/GenBank/DDBJ databases">
        <authorList>
            <person name="Pothier F. J."/>
        </authorList>
    </citation>
    <scope>NUCLEOTIDE SEQUENCE</scope>
    <source>
        <strain evidence="1">CFBP 2533</strain>
    </source>
</reference>
<sequence>MDAANYLEYIAANEQNSQLMARIFLNAFGHEASYPVDVSELLELSPLNVGVVRGLLSWAEANRDFRYRGVFLMHFKFIADHSFAAIAGPLLGCEVPR</sequence>
<organism evidence="1">
    <name type="scientific">Xanthomonas hortorum pv. pelargonii</name>
    <dbReference type="NCBI Taxonomy" id="453602"/>
    <lineage>
        <taxon>Bacteria</taxon>
        <taxon>Pseudomonadati</taxon>
        <taxon>Pseudomonadota</taxon>
        <taxon>Gammaproteobacteria</taxon>
        <taxon>Lysobacterales</taxon>
        <taxon>Lysobacteraceae</taxon>
        <taxon>Xanthomonas</taxon>
    </lineage>
</organism>
<name>A0A6V7CDE2_9XANT</name>
<evidence type="ECO:0000313" key="1">
    <source>
        <dbReference type="EMBL" id="CAD0313534.1"/>
    </source>
</evidence>
<dbReference type="EMBL" id="LR828261">
    <property type="protein sequence ID" value="CAD0313534.1"/>
    <property type="molecule type" value="Genomic_DNA"/>
</dbReference>
<protein>
    <submittedName>
        <fullName evidence="1">Uncharacterized protein</fullName>
    </submittedName>
</protein>